<evidence type="ECO:0000256" key="1">
    <source>
        <dbReference type="SAM" id="MobiDB-lite"/>
    </source>
</evidence>
<reference evidence="2 3" key="1">
    <citation type="journal article" date="2015" name="Proc. Natl. Acad. Sci. U.S.A.">
        <title>The resurrection genome of Boea hygrometrica: A blueprint for survival of dehydration.</title>
        <authorList>
            <person name="Xiao L."/>
            <person name="Yang G."/>
            <person name="Zhang L."/>
            <person name="Yang X."/>
            <person name="Zhao S."/>
            <person name="Ji Z."/>
            <person name="Zhou Q."/>
            <person name="Hu M."/>
            <person name="Wang Y."/>
            <person name="Chen M."/>
            <person name="Xu Y."/>
            <person name="Jin H."/>
            <person name="Xiao X."/>
            <person name="Hu G."/>
            <person name="Bao F."/>
            <person name="Hu Y."/>
            <person name="Wan P."/>
            <person name="Li L."/>
            <person name="Deng X."/>
            <person name="Kuang T."/>
            <person name="Xiang C."/>
            <person name="Zhu J.K."/>
            <person name="Oliver M.J."/>
            <person name="He Y."/>
        </authorList>
    </citation>
    <scope>NUCLEOTIDE SEQUENCE [LARGE SCALE GENOMIC DNA]</scope>
    <source>
        <strain evidence="3">cv. XS01</strain>
    </source>
</reference>
<proteinExistence type="predicted"/>
<feature type="region of interest" description="Disordered" evidence="1">
    <location>
        <begin position="74"/>
        <end position="131"/>
    </location>
</feature>
<organism evidence="2 3">
    <name type="scientific">Dorcoceras hygrometricum</name>
    <dbReference type="NCBI Taxonomy" id="472368"/>
    <lineage>
        <taxon>Eukaryota</taxon>
        <taxon>Viridiplantae</taxon>
        <taxon>Streptophyta</taxon>
        <taxon>Embryophyta</taxon>
        <taxon>Tracheophyta</taxon>
        <taxon>Spermatophyta</taxon>
        <taxon>Magnoliopsida</taxon>
        <taxon>eudicotyledons</taxon>
        <taxon>Gunneridae</taxon>
        <taxon>Pentapetalae</taxon>
        <taxon>asterids</taxon>
        <taxon>lamiids</taxon>
        <taxon>Lamiales</taxon>
        <taxon>Gesneriaceae</taxon>
        <taxon>Didymocarpoideae</taxon>
        <taxon>Trichosporeae</taxon>
        <taxon>Loxocarpinae</taxon>
        <taxon>Dorcoceras</taxon>
    </lineage>
</organism>
<accession>A0A2Z7AY96</accession>
<dbReference type="EMBL" id="KV011286">
    <property type="protein sequence ID" value="KZV26356.1"/>
    <property type="molecule type" value="Genomic_DNA"/>
</dbReference>
<dbReference type="Proteomes" id="UP000250235">
    <property type="component" value="Unassembled WGS sequence"/>
</dbReference>
<gene>
    <name evidence="2" type="ORF">F511_38767</name>
</gene>
<evidence type="ECO:0000313" key="2">
    <source>
        <dbReference type="EMBL" id="KZV26356.1"/>
    </source>
</evidence>
<dbReference type="AlphaFoldDB" id="A0A2Z7AY96"/>
<protein>
    <submittedName>
        <fullName evidence="2">Zinc finger, PHD-type domain containing protein</fullName>
    </submittedName>
</protein>
<name>A0A2Z7AY96_9LAMI</name>
<feature type="compositionally biased region" description="Basic and acidic residues" evidence="1">
    <location>
        <begin position="121"/>
        <end position="131"/>
    </location>
</feature>
<evidence type="ECO:0000313" key="3">
    <source>
        <dbReference type="Proteomes" id="UP000250235"/>
    </source>
</evidence>
<keyword evidence="3" id="KW-1185">Reference proteome</keyword>
<sequence length="131" mass="14801">MNEFKKMVQNHGLLLTTDVADVRKGVKDQKADLFKEIDDRLATIRSDLLDFRAQALENYTNLSSQLDELVAYIHRGSDDKKGESGSSRHPQPPPDDQSRPSGNTSEQPRRRGSGGSRSGSKQKDWRYWLNG</sequence>